<dbReference type="PANTHER" id="PTHR43384">
    <property type="entry name" value="SEPTUM SITE-DETERMINING PROTEIN MIND HOMOLOG, CHLOROPLASTIC-RELATED"/>
    <property type="match status" value="1"/>
</dbReference>
<feature type="domain" description="CobQ/CobB/MinD/ParA nucleotide binding" evidence="1">
    <location>
        <begin position="5"/>
        <end position="227"/>
    </location>
</feature>
<dbReference type="InterPro" id="IPR050625">
    <property type="entry name" value="ParA/MinD_ATPase"/>
</dbReference>
<dbReference type="GO" id="GO:0016887">
    <property type="term" value="F:ATP hydrolysis activity"/>
    <property type="evidence" value="ECO:0007669"/>
    <property type="project" value="TreeGrafter"/>
</dbReference>
<name>A0A523YRS2_UNCAE</name>
<dbReference type="InterPro" id="IPR027417">
    <property type="entry name" value="P-loop_NTPase"/>
</dbReference>
<accession>A0A523YRS2</accession>
<organism evidence="2 3">
    <name type="scientific">Aerophobetes bacterium</name>
    <dbReference type="NCBI Taxonomy" id="2030807"/>
    <lineage>
        <taxon>Bacteria</taxon>
        <taxon>Candidatus Aerophobota</taxon>
    </lineage>
</organism>
<dbReference type="GO" id="GO:0005829">
    <property type="term" value="C:cytosol"/>
    <property type="evidence" value="ECO:0007669"/>
    <property type="project" value="TreeGrafter"/>
</dbReference>
<proteinExistence type="predicted"/>
<dbReference type="InterPro" id="IPR014433">
    <property type="entry name" value="CooC"/>
</dbReference>
<dbReference type="PANTHER" id="PTHR43384:SF7">
    <property type="entry name" value="CARBON-MONOXIDE DEHYDROGENASE ACCESSORY PROTEIN"/>
    <property type="match status" value="1"/>
</dbReference>
<dbReference type="Gene3D" id="3.40.50.300">
    <property type="entry name" value="P-loop containing nucleotide triphosphate hydrolases"/>
    <property type="match status" value="1"/>
</dbReference>
<evidence type="ECO:0000259" key="1">
    <source>
        <dbReference type="Pfam" id="PF01656"/>
    </source>
</evidence>
<dbReference type="PIRSF" id="PIRSF005647">
    <property type="entry name" value="CooC"/>
    <property type="match status" value="1"/>
</dbReference>
<dbReference type="Pfam" id="PF01656">
    <property type="entry name" value="CbiA"/>
    <property type="match status" value="1"/>
</dbReference>
<dbReference type="SUPFAM" id="SSF52540">
    <property type="entry name" value="P-loop containing nucleoside triphosphate hydrolases"/>
    <property type="match status" value="1"/>
</dbReference>
<sequence length="256" mass="28914">MKSIVSTGRGGSGKTSFIALLAKYLRPKNSLLLIDADPDENLAEMIGVNLEKEKIKTISSVLFDIQKGEVPEELKSLPRPNQIEYMFHTCLYEGTGFDLFSLGTKWTVGCYCQPNNILKSIIPRLSINYDYTLIDSPAGLEHLNRKVTSEVNDIFAIIDPSKKSFDNVKRAGRIAEEIGIKYNNFYAVANYRFSEEMGGLIEKKTGLRYLGKINYDKSLEEYTFNGKSLLDLPEDSPAFVSVKKIMEKIDQEKKEI</sequence>
<dbReference type="Proteomes" id="UP000316925">
    <property type="component" value="Unassembled WGS sequence"/>
</dbReference>
<evidence type="ECO:0000313" key="2">
    <source>
        <dbReference type="EMBL" id="TET94222.1"/>
    </source>
</evidence>
<dbReference type="GO" id="GO:0009898">
    <property type="term" value="C:cytoplasmic side of plasma membrane"/>
    <property type="evidence" value="ECO:0007669"/>
    <property type="project" value="TreeGrafter"/>
</dbReference>
<dbReference type="AlphaFoldDB" id="A0A523YRS2"/>
<dbReference type="GO" id="GO:0051782">
    <property type="term" value="P:negative regulation of cell division"/>
    <property type="evidence" value="ECO:0007669"/>
    <property type="project" value="TreeGrafter"/>
</dbReference>
<protein>
    <submittedName>
        <fullName evidence="2">Cobalamin biosynthesis protein</fullName>
    </submittedName>
</protein>
<evidence type="ECO:0000313" key="3">
    <source>
        <dbReference type="Proteomes" id="UP000316925"/>
    </source>
</evidence>
<gene>
    <name evidence="2" type="ORF">E3J33_00525</name>
</gene>
<dbReference type="GO" id="GO:0005524">
    <property type="term" value="F:ATP binding"/>
    <property type="evidence" value="ECO:0007669"/>
    <property type="project" value="TreeGrafter"/>
</dbReference>
<comment type="caution">
    <text evidence="2">The sequence shown here is derived from an EMBL/GenBank/DDBJ whole genome shotgun (WGS) entry which is preliminary data.</text>
</comment>
<reference evidence="2 3" key="1">
    <citation type="submission" date="2019-03" db="EMBL/GenBank/DDBJ databases">
        <title>Metabolic potential of uncultured bacteria and archaea associated with petroleum seepage in deep-sea sediments.</title>
        <authorList>
            <person name="Dong X."/>
            <person name="Hubert C."/>
        </authorList>
    </citation>
    <scope>NUCLEOTIDE SEQUENCE [LARGE SCALE GENOMIC DNA]</scope>
    <source>
        <strain evidence="2">E29_bin28</strain>
    </source>
</reference>
<dbReference type="InterPro" id="IPR002586">
    <property type="entry name" value="CobQ/CobB/MinD/ParA_Nub-bd_dom"/>
</dbReference>
<dbReference type="EMBL" id="SOIJ01000024">
    <property type="protein sequence ID" value="TET94222.1"/>
    <property type="molecule type" value="Genomic_DNA"/>
</dbReference>